<reference evidence="2" key="1">
    <citation type="journal article" date="2022" name="IScience">
        <title>Evolution of zygomycete secretomes and the origins of terrestrial fungal ecologies.</title>
        <authorList>
            <person name="Chang Y."/>
            <person name="Wang Y."/>
            <person name="Mondo S."/>
            <person name="Ahrendt S."/>
            <person name="Andreopoulos W."/>
            <person name="Barry K."/>
            <person name="Beard J."/>
            <person name="Benny G.L."/>
            <person name="Blankenship S."/>
            <person name="Bonito G."/>
            <person name="Cuomo C."/>
            <person name="Desiro A."/>
            <person name="Gervers K.A."/>
            <person name="Hundley H."/>
            <person name="Kuo A."/>
            <person name="LaButti K."/>
            <person name="Lang B.F."/>
            <person name="Lipzen A."/>
            <person name="O'Donnell K."/>
            <person name="Pangilinan J."/>
            <person name="Reynolds N."/>
            <person name="Sandor L."/>
            <person name="Smith M.E."/>
            <person name="Tsang A."/>
            <person name="Grigoriev I.V."/>
            <person name="Stajich J.E."/>
            <person name="Spatafora J.W."/>
        </authorList>
    </citation>
    <scope>NUCLEOTIDE SEQUENCE</scope>
    <source>
        <strain evidence="2">RSA 2281</strain>
    </source>
</reference>
<feature type="region of interest" description="Disordered" evidence="1">
    <location>
        <begin position="58"/>
        <end position="111"/>
    </location>
</feature>
<gene>
    <name evidence="2" type="ORF">BDA99DRAFT_532200</name>
</gene>
<evidence type="ECO:0000313" key="3">
    <source>
        <dbReference type="Proteomes" id="UP001209540"/>
    </source>
</evidence>
<comment type="caution">
    <text evidence="2">The sequence shown here is derived from an EMBL/GenBank/DDBJ whole genome shotgun (WGS) entry which is preliminary data.</text>
</comment>
<evidence type="ECO:0000256" key="1">
    <source>
        <dbReference type="SAM" id="MobiDB-lite"/>
    </source>
</evidence>
<accession>A0AAD5KPV1</accession>
<feature type="compositionally biased region" description="Basic and acidic residues" evidence="1">
    <location>
        <begin position="58"/>
        <end position="68"/>
    </location>
</feature>
<keyword evidence="3" id="KW-1185">Reference proteome</keyword>
<evidence type="ECO:0000313" key="2">
    <source>
        <dbReference type="EMBL" id="KAI9277123.1"/>
    </source>
</evidence>
<protein>
    <submittedName>
        <fullName evidence="2">Uncharacterized protein</fullName>
    </submittedName>
</protein>
<reference evidence="2" key="2">
    <citation type="submission" date="2023-02" db="EMBL/GenBank/DDBJ databases">
        <authorList>
            <consortium name="DOE Joint Genome Institute"/>
            <person name="Mondo S.J."/>
            <person name="Chang Y."/>
            <person name="Wang Y."/>
            <person name="Ahrendt S."/>
            <person name="Andreopoulos W."/>
            <person name="Barry K."/>
            <person name="Beard J."/>
            <person name="Benny G.L."/>
            <person name="Blankenship S."/>
            <person name="Bonito G."/>
            <person name="Cuomo C."/>
            <person name="Desiro A."/>
            <person name="Gervers K.A."/>
            <person name="Hundley H."/>
            <person name="Kuo A."/>
            <person name="LaButti K."/>
            <person name="Lang B.F."/>
            <person name="Lipzen A."/>
            <person name="O'Donnell K."/>
            <person name="Pangilinan J."/>
            <person name="Reynolds N."/>
            <person name="Sandor L."/>
            <person name="Smith M.W."/>
            <person name="Tsang A."/>
            <person name="Grigoriev I.V."/>
            <person name="Stajich J.E."/>
            <person name="Spatafora J.W."/>
        </authorList>
    </citation>
    <scope>NUCLEOTIDE SEQUENCE</scope>
    <source>
        <strain evidence="2">RSA 2281</strain>
    </source>
</reference>
<sequence length="170" mass="19215">MALSTQNIHDPYTLLTCSDATPKSTCCDLSFQEKLLQKQRYAVSFFLLTTDTAYKKRSEERLRRRQEQQQEVQQRQQTSSFESATTSSGPSMQNSGSSSNNSNSDSGSTLVDSQGTCDLSTAVVYCYNNLDEDCGFWTDEWDQDLMKGERGTNNLYHNEKEDIGNNNNIL</sequence>
<feature type="compositionally biased region" description="Low complexity" evidence="1">
    <location>
        <begin position="87"/>
        <end position="108"/>
    </location>
</feature>
<dbReference type="Proteomes" id="UP001209540">
    <property type="component" value="Unassembled WGS sequence"/>
</dbReference>
<name>A0AAD5KPV1_9FUNG</name>
<proteinExistence type="predicted"/>
<dbReference type="AlphaFoldDB" id="A0AAD5KPV1"/>
<dbReference type="EMBL" id="JAIXMP010000002">
    <property type="protein sequence ID" value="KAI9277123.1"/>
    <property type="molecule type" value="Genomic_DNA"/>
</dbReference>
<organism evidence="2 3">
    <name type="scientific">Phascolomyces articulosus</name>
    <dbReference type="NCBI Taxonomy" id="60185"/>
    <lineage>
        <taxon>Eukaryota</taxon>
        <taxon>Fungi</taxon>
        <taxon>Fungi incertae sedis</taxon>
        <taxon>Mucoromycota</taxon>
        <taxon>Mucoromycotina</taxon>
        <taxon>Mucoromycetes</taxon>
        <taxon>Mucorales</taxon>
        <taxon>Lichtheimiaceae</taxon>
        <taxon>Phascolomyces</taxon>
    </lineage>
</organism>